<feature type="binding site" evidence="9">
    <location>
        <begin position="152"/>
        <end position="155"/>
    </location>
    <ligand>
        <name>substrate</name>
    </ligand>
</feature>
<name>A0A5D4SEL3_9BACI</name>
<keyword evidence="5 7" id="KW-0520">NAD</keyword>
<dbReference type="GO" id="GO:0051287">
    <property type="term" value="F:NAD binding"/>
    <property type="evidence" value="ECO:0007669"/>
    <property type="project" value="InterPro"/>
</dbReference>
<evidence type="ECO:0000256" key="5">
    <source>
        <dbReference type="ARBA" id="ARBA00023027"/>
    </source>
</evidence>
<dbReference type="Gene3D" id="1.20.5.100">
    <property type="entry name" value="Cytochrome c1, transmembrane anchor, C-terminal"/>
    <property type="match status" value="1"/>
</dbReference>
<dbReference type="NCBIfam" id="TIGR03026">
    <property type="entry name" value="NDP-sugDHase"/>
    <property type="match status" value="1"/>
</dbReference>
<comment type="pathway">
    <text evidence="1">Nucleotide-sugar biosynthesis; UDP-alpha-D-glucuronate biosynthesis; UDP-alpha-D-glucuronate from UDP-alpha-D-glucose: step 1/1.</text>
</comment>
<gene>
    <name evidence="12" type="ORF">FZD47_20290</name>
</gene>
<evidence type="ECO:0000256" key="4">
    <source>
        <dbReference type="ARBA" id="ARBA00023002"/>
    </source>
</evidence>
<comment type="caution">
    <text evidence="12">The sequence shown here is derived from an EMBL/GenBank/DDBJ whole genome shotgun (WGS) entry which is preliminary data.</text>
</comment>
<comment type="similarity">
    <text evidence="2 7">Belongs to the UDP-glucose/GDP-mannose dehydrogenase family.</text>
</comment>
<dbReference type="GO" id="GO:0006065">
    <property type="term" value="P:UDP-glucuronate biosynthetic process"/>
    <property type="evidence" value="ECO:0007669"/>
    <property type="project" value="UniProtKB-UniPathway"/>
</dbReference>
<dbReference type="GO" id="GO:0003979">
    <property type="term" value="F:UDP-glucose 6-dehydrogenase activity"/>
    <property type="evidence" value="ECO:0007669"/>
    <property type="project" value="UniProtKB-EC"/>
</dbReference>
<dbReference type="SUPFAM" id="SSF52413">
    <property type="entry name" value="UDP-glucose/GDP-mannose dehydrogenase C-terminal domain"/>
    <property type="match status" value="1"/>
</dbReference>
<comment type="catalytic activity">
    <reaction evidence="6 7">
        <text>UDP-alpha-D-glucose + 2 NAD(+) + H2O = UDP-alpha-D-glucuronate + 2 NADH + 3 H(+)</text>
        <dbReference type="Rhea" id="RHEA:23596"/>
        <dbReference type="ChEBI" id="CHEBI:15377"/>
        <dbReference type="ChEBI" id="CHEBI:15378"/>
        <dbReference type="ChEBI" id="CHEBI:57540"/>
        <dbReference type="ChEBI" id="CHEBI:57945"/>
        <dbReference type="ChEBI" id="CHEBI:58052"/>
        <dbReference type="ChEBI" id="CHEBI:58885"/>
        <dbReference type="EC" id="1.1.1.22"/>
    </reaction>
</comment>
<feature type="binding site" evidence="10">
    <location>
        <position position="35"/>
    </location>
    <ligand>
        <name>NAD(+)</name>
        <dbReference type="ChEBI" id="CHEBI:57540"/>
    </ligand>
</feature>
<dbReference type="InterPro" id="IPR014026">
    <property type="entry name" value="UDP-Glc/GDP-Man_DH_dimer"/>
</dbReference>
<evidence type="ECO:0000256" key="6">
    <source>
        <dbReference type="ARBA" id="ARBA00047473"/>
    </source>
</evidence>
<feature type="binding site" evidence="10">
    <location>
        <position position="30"/>
    </location>
    <ligand>
        <name>NAD(+)</name>
        <dbReference type="ChEBI" id="CHEBI:57540"/>
    </ligand>
</feature>
<dbReference type="Pfam" id="PF00984">
    <property type="entry name" value="UDPG_MGDP_dh"/>
    <property type="match status" value="1"/>
</dbReference>
<feature type="binding site" evidence="10">
    <location>
        <position position="263"/>
    </location>
    <ligand>
        <name>NAD(+)</name>
        <dbReference type="ChEBI" id="CHEBI:57540"/>
    </ligand>
</feature>
<feature type="binding site" evidence="9">
    <location>
        <position position="257"/>
    </location>
    <ligand>
        <name>substrate</name>
    </ligand>
</feature>
<feature type="binding site" evidence="9">
    <location>
        <position position="320"/>
    </location>
    <ligand>
        <name>substrate</name>
    </ligand>
</feature>
<reference evidence="12 13" key="1">
    <citation type="submission" date="2019-08" db="EMBL/GenBank/DDBJ databases">
        <title>Bacillus genomes from the desert of Cuatro Cienegas, Coahuila.</title>
        <authorList>
            <person name="Olmedo-Alvarez G."/>
        </authorList>
    </citation>
    <scope>NUCLEOTIDE SEQUENCE [LARGE SCALE GENOMIC DNA]</scope>
    <source>
        <strain evidence="12 13">CH37_1T</strain>
    </source>
</reference>
<evidence type="ECO:0000256" key="1">
    <source>
        <dbReference type="ARBA" id="ARBA00004701"/>
    </source>
</evidence>
<sequence>MNITITGVGYLGLVTGTCLAEVGHNVTCFDVDSEKINNLSRGICPIYEPNLEELINKNISYGRLQFTDQPNTAYSKMDIIIITVGTPEDGDGSANLSYLEKAVYTLLQYVNKNTIIATKSTVPVGTNDWVREMVNTYKPSYTEIEVVSIPEFLREGSGIQDTFYGDRIVVGSNSSWGRKVIEKMYQPFNIPIVHTDIRSAEMIKYASNTFLATKISFINEIANICELTGANIEDVAKGMGMDKRIGEQFLFAGLGYGGSCFPKDIKALNTLAKANGYTPKILKAVMSVNDNQINLFFEKARKRINNFDHIKVAILGLSFKPNTNDIRNSPAETLIKKLLKARAEIHVYDPVATNEIKDKFGDSLNYAESIIDTINNAEVCFIVTDWPEIKSLSLNIFENHMKTPLVVDGRNCYTLEAALNSNLTYISIGRSIVERRELATKVI</sequence>
<feature type="active site" description="Nucleophile" evidence="8">
    <location>
        <position position="260"/>
    </location>
</feature>
<dbReference type="InterPro" id="IPR036220">
    <property type="entry name" value="UDP-Glc/GDP-Man_DH_C_sf"/>
</dbReference>
<dbReference type="PANTHER" id="PTHR43750:SF4">
    <property type="entry name" value="UDP-GLUCOSE 6-DEHYDROGENASE YWQF"/>
    <property type="match status" value="1"/>
</dbReference>
<dbReference type="PANTHER" id="PTHR43750">
    <property type="entry name" value="UDP-GLUCOSE 6-DEHYDROGENASE TUAD"/>
    <property type="match status" value="1"/>
</dbReference>
<proteinExistence type="inferred from homology"/>
<evidence type="ECO:0000256" key="10">
    <source>
        <dbReference type="PIRSR" id="PIRSR500134-3"/>
    </source>
</evidence>
<dbReference type="Pfam" id="PF03720">
    <property type="entry name" value="UDPG_MGDP_dh_C"/>
    <property type="match status" value="1"/>
</dbReference>
<dbReference type="InterPro" id="IPR028357">
    <property type="entry name" value="UDPglc_DH_bac"/>
</dbReference>
<evidence type="ECO:0000256" key="9">
    <source>
        <dbReference type="PIRSR" id="PIRSR500134-2"/>
    </source>
</evidence>
<dbReference type="InterPro" id="IPR001732">
    <property type="entry name" value="UDP-Glc/GDP-Man_DH_N"/>
</dbReference>
<dbReference type="InterPro" id="IPR017476">
    <property type="entry name" value="UDP-Glc/GDP-Man"/>
</dbReference>
<dbReference type="InterPro" id="IPR036291">
    <property type="entry name" value="NAD(P)-bd_dom_sf"/>
</dbReference>
<dbReference type="SUPFAM" id="SSF51735">
    <property type="entry name" value="NAD(P)-binding Rossmann-fold domains"/>
    <property type="match status" value="1"/>
</dbReference>
<dbReference type="Pfam" id="PF03721">
    <property type="entry name" value="UDPG_MGDP_dh_N"/>
    <property type="match status" value="1"/>
</dbReference>
<feature type="binding site" evidence="10">
    <location>
        <position position="155"/>
    </location>
    <ligand>
        <name>NAD(+)</name>
        <dbReference type="ChEBI" id="CHEBI:57540"/>
    </ligand>
</feature>
<accession>A0A5D4SEL3</accession>
<dbReference type="UniPathway" id="UPA00038">
    <property type="reaction ID" value="UER00491"/>
</dbReference>
<dbReference type="InterPro" id="IPR014027">
    <property type="entry name" value="UDP-Glc/GDP-Man_DH_C"/>
</dbReference>
<evidence type="ECO:0000256" key="3">
    <source>
        <dbReference type="ARBA" id="ARBA00012954"/>
    </source>
</evidence>
<dbReference type="InterPro" id="IPR008927">
    <property type="entry name" value="6-PGluconate_DH-like_C_sf"/>
</dbReference>
<feature type="binding site" evidence="10">
    <location>
        <position position="86"/>
    </location>
    <ligand>
        <name>NAD(+)</name>
        <dbReference type="ChEBI" id="CHEBI:57540"/>
    </ligand>
</feature>
<feature type="binding site" evidence="10">
    <location>
        <position position="327"/>
    </location>
    <ligand>
        <name>NAD(+)</name>
        <dbReference type="ChEBI" id="CHEBI:57540"/>
    </ligand>
</feature>
<dbReference type="RefSeq" id="WP_148950699.1">
    <property type="nucleotide sequence ID" value="NZ_VTES01000006.1"/>
</dbReference>
<evidence type="ECO:0000256" key="7">
    <source>
        <dbReference type="PIRNR" id="PIRNR000124"/>
    </source>
</evidence>
<dbReference type="PIRSF" id="PIRSF000124">
    <property type="entry name" value="UDPglc_GDPman_dh"/>
    <property type="match status" value="1"/>
</dbReference>
<feature type="binding site" evidence="9">
    <location>
        <position position="204"/>
    </location>
    <ligand>
        <name>substrate</name>
    </ligand>
</feature>
<dbReference type="PIRSF" id="PIRSF500134">
    <property type="entry name" value="UDPglc_DH_bac"/>
    <property type="match status" value="1"/>
</dbReference>
<evidence type="ECO:0000256" key="8">
    <source>
        <dbReference type="PIRSR" id="PIRSR500134-1"/>
    </source>
</evidence>
<evidence type="ECO:0000313" key="12">
    <source>
        <dbReference type="EMBL" id="TYS60554.1"/>
    </source>
</evidence>
<protein>
    <recommendedName>
        <fullName evidence="3 7">UDP-glucose 6-dehydrogenase</fullName>
        <ecNumber evidence="3 7">1.1.1.22</ecNumber>
    </recommendedName>
</protein>
<dbReference type="AlphaFoldDB" id="A0A5D4SEL3"/>
<keyword evidence="4 7" id="KW-0560">Oxidoreductase</keyword>
<feature type="binding site" evidence="9">
    <location>
        <begin position="249"/>
        <end position="253"/>
    </location>
    <ligand>
        <name>substrate</name>
    </ligand>
</feature>
<organism evidence="12 13">
    <name type="scientific">Bacillus infantis</name>
    <dbReference type="NCBI Taxonomy" id="324767"/>
    <lineage>
        <taxon>Bacteria</taxon>
        <taxon>Bacillati</taxon>
        <taxon>Bacillota</taxon>
        <taxon>Bacilli</taxon>
        <taxon>Bacillales</taxon>
        <taxon>Bacillaceae</taxon>
        <taxon>Bacillus</taxon>
    </lineage>
</organism>
<dbReference type="SMART" id="SM00984">
    <property type="entry name" value="UDPG_MGDP_dh_C"/>
    <property type="match status" value="1"/>
</dbReference>
<evidence type="ECO:0000313" key="13">
    <source>
        <dbReference type="Proteomes" id="UP000323732"/>
    </source>
</evidence>
<feature type="binding site" evidence="10">
    <location>
        <position position="121"/>
    </location>
    <ligand>
        <name>NAD(+)</name>
        <dbReference type="ChEBI" id="CHEBI:57540"/>
    </ligand>
</feature>
<dbReference type="EC" id="1.1.1.22" evidence="3 7"/>
<evidence type="ECO:0000259" key="11">
    <source>
        <dbReference type="SMART" id="SM00984"/>
    </source>
</evidence>
<feature type="domain" description="UDP-glucose/GDP-mannose dehydrogenase C-terminal" evidence="11">
    <location>
        <begin position="313"/>
        <end position="415"/>
    </location>
</feature>
<dbReference type="Proteomes" id="UP000323732">
    <property type="component" value="Unassembled WGS sequence"/>
</dbReference>
<dbReference type="Gene3D" id="3.40.50.720">
    <property type="entry name" value="NAD(P)-binding Rossmann-like Domain"/>
    <property type="match status" value="2"/>
</dbReference>
<dbReference type="GO" id="GO:0000271">
    <property type="term" value="P:polysaccharide biosynthetic process"/>
    <property type="evidence" value="ECO:0007669"/>
    <property type="project" value="InterPro"/>
</dbReference>
<dbReference type="SUPFAM" id="SSF48179">
    <property type="entry name" value="6-phosphogluconate dehydrogenase C-terminal domain-like"/>
    <property type="match status" value="1"/>
</dbReference>
<evidence type="ECO:0000256" key="2">
    <source>
        <dbReference type="ARBA" id="ARBA00006601"/>
    </source>
</evidence>
<dbReference type="EMBL" id="VTES01000006">
    <property type="protein sequence ID" value="TYS60554.1"/>
    <property type="molecule type" value="Genomic_DNA"/>
</dbReference>